<keyword evidence="2" id="KW-1003">Cell membrane</keyword>
<comment type="subcellular location">
    <subcellularLocation>
        <location evidence="1">Cell membrane</location>
        <topology evidence="1">Multi-pass membrane protein</topology>
    </subcellularLocation>
</comment>
<evidence type="ECO:0000256" key="4">
    <source>
        <dbReference type="ARBA" id="ARBA00022679"/>
    </source>
</evidence>
<evidence type="ECO:0000313" key="10">
    <source>
        <dbReference type="Proteomes" id="UP001056681"/>
    </source>
</evidence>
<evidence type="ECO:0000256" key="8">
    <source>
        <dbReference type="SAM" id="Phobius"/>
    </source>
</evidence>
<evidence type="ECO:0000256" key="7">
    <source>
        <dbReference type="ARBA" id="ARBA00023136"/>
    </source>
</evidence>
<protein>
    <submittedName>
        <fullName evidence="9">Glycosyltransferase family 39 protein</fullName>
    </submittedName>
</protein>
<feature type="transmembrane region" description="Helical" evidence="8">
    <location>
        <begin position="192"/>
        <end position="209"/>
    </location>
</feature>
<gene>
    <name evidence="9" type="ORF">IM816_04770</name>
</gene>
<evidence type="ECO:0000256" key="5">
    <source>
        <dbReference type="ARBA" id="ARBA00022692"/>
    </source>
</evidence>
<proteinExistence type="predicted"/>
<feature type="transmembrane region" description="Helical" evidence="8">
    <location>
        <begin position="99"/>
        <end position="115"/>
    </location>
</feature>
<feature type="transmembrane region" description="Helical" evidence="8">
    <location>
        <begin position="334"/>
        <end position="353"/>
    </location>
</feature>
<name>A0ABY4T3E1_9GAMM</name>
<dbReference type="InterPro" id="IPR050297">
    <property type="entry name" value="LipidA_mod_glycosyltrf_83"/>
</dbReference>
<organism evidence="9 10">
    <name type="scientific">Luteibacter flocculans</name>
    <dbReference type="NCBI Taxonomy" id="2780091"/>
    <lineage>
        <taxon>Bacteria</taxon>
        <taxon>Pseudomonadati</taxon>
        <taxon>Pseudomonadota</taxon>
        <taxon>Gammaproteobacteria</taxon>
        <taxon>Lysobacterales</taxon>
        <taxon>Rhodanobacteraceae</taxon>
        <taxon>Luteibacter</taxon>
    </lineage>
</organism>
<keyword evidence="5 8" id="KW-0812">Transmembrane</keyword>
<dbReference type="PANTHER" id="PTHR33908">
    <property type="entry name" value="MANNOSYLTRANSFERASE YKCB-RELATED"/>
    <property type="match status" value="1"/>
</dbReference>
<sequence>MLRYAYVRTAVVDDPLRGDAWQYFCYAWNLLNHGTFSLARPMATMVAPDSFRDPGYPAFLAGLMALRGTGPAVYDAILFTQCVLGTATVGLCMSLARRYGGMAAAVAAGILLAFWPHLVGFAGYVLSETLLGFLIALALWLLDTSLRRRSIPLAAMAGLAFSAAALTNAVVLPMAPLLGALMLWKDVPRRRLWLALLVACALPPAAWIVRNAMLPPTTDASARVSINLVQGAWPEYHRAAFDAIQRDDPQAQAIMAAIDQESRAMQAGWTEGLPLLWRRLSADPWRYMGWYASKPALLWGWNVAVGQGDIYVFPTAHSLFEDSAVLHAWEGICYVLNPWIALLALIGTLDALLSRNRPLALRWMAAIGILATLTFTLLQAEPRYAVPYRGLEILLAVNGARMLWQVWKHRSVRASA</sequence>
<feature type="transmembrane region" description="Helical" evidence="8">
    <location>
        <begin position="153"/>
        <end position="172"/>
    </location>
</feature>
<keyword evidence="3" id="KW-0328">Glycosyltransferase</keyword>
<dbReference type="EMBL" id="CP063231">
    <property type="protein sequence ID" value="URL59426.1"/>
    <property type="molecule type" value="Genomic_DNA"/>
</dbReference>
<keyword evidence="4" id="KW-0808">Transferase</keyword>
<feature type="transmembrane region" description="Helical" evidence="8">
    <location>
        <begin position="360"/>
        <end position="380"/>
    </location>
</feature>
<evidence type="ECO:0000256" key="2">
    <source>
        <dbReference type="ARBA" id="ARBA00022475"/>
    </source>
</evidence>
<accession>A0ABY4T3E1</accession>
<evidence type="ECO:0000256" key="1">
    <source>
        <dbReference type="ARBA" id="ARBA00004651"/>
    </source>
</evidence>
<evidence type="ECO:0000256" key="3">
    <source>
        <dbReference type="ARBA" id="ARBA00022676"/>
    </source>
</evidence>
<dbReference type="RefSeq" id="WP_250339985.1">
    <property type="nucleotide sequence ID" value="NZ_CP063231.1"/>
</dbReference>
<feature type="transmembrane region" description="Helical" evidence="8">
    <location>
        <begin position="121"/>
        <end position="141"/>
    </location>
</feature>
<dbReference type="PANTHER" id="PTHR33908:SF11">
    <property type="entry name" value="MEMBRANE PROTEIN"/>
    <property type="match status" value="1"/>
</dbReference>
<evidence type="ECO:0000313" key="9">
    <source>
        <dbReference type="EMBL" id="URL59426.1"/>
    </source>
</evidence>
<evidence type="ECO:0000256" key="6">
    <source>
        <dbReference type="ARBA" id="ARBA00022989"/>
    </source>
</evidence>
<feature type="transmembrane region" description="Helical" evidence="8">
    <location>
        <begin position="296"/>
        <end position="314"/>
    </location>
</feature>
<reference evidence="9" key="1">
    <citation type="submission" date="2020-10" db="EMBL/GenBank/DDBJ databases">
        <title>Whole-genome sequence of Luteibacter sp. EIF3.</title>
        <authorList>
            <person name="Friedrich I."/>
            <person name="Hertel R."/>
            <person name="Daniel R."/>
        </authorList>
    </citation>
    <scope>NUCLEOTIDE SEQUENCE</scope>
    <source>
        <strain evidence="9">EIF3</strain>
    </source>
</reference>
<dbReference type="Proteomes" id="UP001056681">
    <property type="component" value="Chromosome"/>
</dbReference>
<keyword evidence="6 8" id="KW-1133">Transmembrane helix</keyword>
<keyword evidence="7 8" id="KW-0472">Membrane</keyword>
<keyword evidence="10" id="KW-1185">Reference proteome</keyword>